<protein>
    <submittedName>
        <fullName evidence="1">Uncharacterized protein</fullName>
    </submittedName>
</protein>
<proteinExistence type="predicted"/>
<gene>
    <name evidence="1" type="ORF">L6452_13180</name>
</gene>
<organism evidence="1 2">
    <name type="scientific">Arctium lappa</name>
    <name type="common">Greater burdock</name>
    <name type="synonym">Lappa major</name>
    <dbReference type="NCBI Taxonomy" id="4217"/>
    <lineage>
        <taxon>Eukaryota</taxon>
        <taxon>Viridiplantae</taxon>
        <taxon>Streptophyta</taxon>
        <taxon>Embryophyta</taxon>
        <taxon>Tracheophyta</taxon>
        <taxon>Spermatophyta</taxon>
        <taxon>Magnoliopsida</taxon>
        <taxon>eudicotyledons</taxon>
        <taxon>Gunneridae</taxon>
        <taxon>Pentapetalae</taxon>
        <taxon>asterids</taxon>
        <taxon>campanulids</taxon>
        <taxon>Asterales</taxon>
        <taxon>Asteraceae</taxon>
        <taxon>Carduoideae</taxon>
        <taxon>Cardueae</taxon>
        <taxon>Arctiinae</taxon>
        <taxon>Arctium</taxon>
    </lineage>
</organism>
<accession>A0ACB9CHE7</accession>
<dbReference type="Proteomes" id="UP001055879">
    <property type="component" value="Linkage Group LG04"/>
</dbReference>
<comment type="caution">
    <text evidence="1">The sequence shown here is derived from an EMBL/GenBank/DDBJ whole genome shotgun (WGS) entry which is preliminary data.</text>
</comment>
<name>A0ACB9CHE7_ARCLA</name>
<dbReference type="EMBL" id="CM042050">
    <property type="protein sequence ID" value="KAI3733727.1"/>
    <property type="molecule type" value="Genomic_DNA"/>
</dbReference>
<reference evidence="2" key="1">
    <citation type="journal article" date="2022" name="Mol. Ecol. Resour.">
        <title>The genomes of chicory, endive, great burdock and yacon provide insights into Asteraceae palaeo-polyploidization history and plant inulin production.</title>
        <authorList>
            <person name="Fan W."/>
            <person name="Wang S."/>
            <person name="Wang H."/>
            <person name="Wang A."/>
            <person name="Jiang F."/>
            <person name="Liu H."/>
            <person name="Zhao H."/>
            <person name="Xu D."/>
            <person name="Zhang Y."/>
        </authorList>
    </citation>
    <scope>NUCLEOTIDE SEQUENCE [LARGE SCALE GENOMIC DNA]</scope>
    <source>
        <strain evidence="2">cv. Niubang</strain>
    </source>
</reference>
<evidence type="ECO:0000313" key="1">
    <source>
        <dbReference type="EMBL" id="KAI3733727.1"/>
    </source>
</evidence>
<sequence length="188" mass="21187">MKMKKKLNPNHWKLGGFTTETCRTQETLMRSRSYIVPCFQIQSPFLHPSLFLGVICAVYYKCADLKIQQVVQSLKMNITFIRLISKFEYHPFPSIHGQHSGDGASDFGRPMMENEGKALKISFDPTEIQVGSRIGALDCTNLLGNSMAISDPTDDLIYLRIFERRATGLENFPTLDQSGTMADCQVQA</sequence>
<keyword evidence="2" id="KW-1185">Reference proteome</keyword>
<reference evidence="1 2" key="2">
    <citation type="journal article" date="2022" name="Mol. Ecol. Resour.">
        <title>The genomes of chicory, endive, great burdock and yacon provide insights into Asteraceae paleo-polyploidization history and plant inulin production.</title>
        <authorList>
            <person name="Fan W."/>
            <person name="Wang S."/>
            <person name="Wang H."/>
            <person name="Wang A."/>
            <person name="Jiang F."/>
            <person name="Liu H."/>
            <person name="Zhao H."/>
            <person name="Xu D."/>
            <person name="Zhang Y."/>
        </authorList>
    </citation>
    <scope>NUCLEOTIDE SEQUENCE [LARGE SCALE GENOMIC DNA]</scope>
    <source>
        <strain evidence="2">cv. Niubang</strain>
    </source>
</reference>
<evidence type="ECO:0000313" key="2">
    <source>
        <dbReference type="Proteomes" id="UP001055879"/>
    </source>
</evidence>